<gene>
    <name evidence="2" type="ORF">D7D94_09100</name>
</gene>
<organism evidence="2 3">
    <name type="scientific">Microbacterium oryzae</name>
    <dbReference type="NCBI Taxonomy" id="743009"/>
    <lineage>
        <taxon>Bacteria</taxon>
        <taxon>Bacillati</taxon>
        <taxon>Actinomycetota</taxon>
        <taxon>Actinomycetes</taxon>
        <taxon>Micrococcales</taxon>
        <taxon>Microbacteriaceae</taxon>
        <taxon>Microbacterium</taxon>
    </lineage>
</organism>
<keyword evidence="3" id="KW-1185">Reference proteome</keyword>
<proteinExistence type="predicted"/>
<dbReference type="RefSeq" id="WP_156242309.1">
    <property type="nucleotide sequence ID" value="NZ_BAAAZL010000004.1"/>
</dbReference>
<evidence type="ECO:0000313" key="3">
    <source>
        <dbReference type="Proteomes" id="UP000422989"/>
    </source>
</evidence>
<keyword evidence="1" id="KW-1133">Transmembrane helix</keyword>
<feature type="transmembrane region" description="Helical" evidence="1">
    <location>
        <begin position="79"/>
        <end position="103"/>
    </location>
</feature>
<feature type="transmembrane region" description="Helical" evidence="1">
    <location>
        <begin position="39"/>
        <end position="59"/>
    </location>
</feature>
<accession>A0A6I6DS84</accession>
<protein>
    <submittedName>
        <fullName evidence="2">DUF3180 domain-containing protein</fullName>
    </submittedName>
</protein>
<reference evidence="2 3" key="1">
    <citation type="submission" date="2018-09" db="EMBL/GenBank/DDBJ databases">
        <title>Whole genome sequencing of Microbacterium oryzae strain MB-10T.</title>
        <authorList>
            <person name="Das S.K."/>
        </authorList>
    </citation>
    <scope>NUCLEOTIDE SEQUENCE [LARGE SCALE GENOMIC DNA]</scope>
    <source>
        <strain evidence="2 3">MB-10</strain>
    </source>
</reference>
<dbReference type="InterPro" id="IPR021517">
    <property type="entry name" value="DUF3180"/>
</dbReference>
<keyword evidence="1" id="KW-0472">Membrane</keyword>
<name>A0A6I6DS84_9MICO</name>
<dbReference type="EMBL" id="CP032550">
    <property type="protein sequence ID" value="QGU27805.1"/>
    <property type="molecule type" value="Genomic_DNA"/>
</dbReference>
<evidence type="ECO:0000313" key="2">
    <source>
        <dbReference type="EMBL" id="QGU27805.1"/>
    </source>
</evidence>
<keyword evidence="1" id="KW-0812">Transmembrane</keyword>
<sequence length="161" mass="16292">MRRTNAVSLLVAALLGGGAGFLLDHVLTASGRATFAPSLMLPVLLVLLGALVLALAWPVRRSVRDPEAPRVDPFRALRIAVLAKASSIVGAVVGAAALGLLLYGATRPVAPALGSVGTTIACAIAGALLVAAALLAEHLCTLPKDPDERDPDEPAAGAEPR</sequence>
<dbReference type="AlphaFoldDB" id="A0A6I6DS84"/>
<evidence type="ECO:0000256" key="1">
    <source>
        <dbReference type="SAM" id="Phobius"/>
    </source>
</evidence>
<dbReference type="Pfam" id="PF11377">
    <property type="entry name" value="DUF3180"/>
    <property type="match status" value="1"/>
</dbReference>
<dbReference type="KEGG" id="moj:D7D94_09100"/>
<dbReference type="Proteomes" id="UP000422989">
    <property type="component" value="Chromosome"/>
</dbReference>
<feature type="transmembrane region" description="Helical" evidence="1">
    <location>
        <begin position="109"/>
        <end position="136"/>
    </location>
</feature>